<dbReference type="KEGG" id="vg:80517074"/>
<protein>
    <submittedName>
        <fullName evidence="2">Putative ORFan</fullName>
    </submittedName>
</protein>
<name>A0A6N1NE90_9VIRU</name>
<feature type="compositionally biased region" description="Basic residues" evidence="1">
    <location>
        <begin position="124"/>
        <end position="136"/>
    </location>
</feature>
<sequence>MSYKNQILKQLTNGKLGKKTYLDLVRKKNGSLPKNELFVNKSYPVIDEESDKMDKLISEIKKPIIRDVEFNDIDDVNYDSDNVLDNAINDNIIENNEVLPKPEIIVNQETKPISSPPKKICTSPKRKKPITKRKTKQIQPRKAPIKKLLPKSVVIPKETIATNNSKIDDIFTEQTEIAPATVIVSDKKSSINGLTEKKIKNIEEKILELEDCVVEMGIEIENLKKNQNNIINVINKLTIDINIAKNKITR</sequence>
<dbReference type="EMBL" id="MF405918">
    <property type="protein sequence ID" value="QKU33775.1"/>
    <property type="molecule type" value="Genomic_DNA"/>
</dbReference>
<organism evidence="2">
    <name type="scientific">Tupanvirus deep ocean</name>
    <dbReference type="NCBI Taxonomy" id="2126984"/>
    <lineage>
        <taxon>Viruses</taxon>
        <taxon>Varidnaviria</taxon>
        <taxon>Bamfordvirae</taxon>
        <taxon>Nucleocytoviricota</taxon>
        <taxon>Megaviricetes</taxon>
        <taxon>Imitervirales</taxon>
        <taxon>Mimiviridae</taxon>
        <taxon>Megamimivirinae</taxon>
        <taxon>Tupanvirus</taxon>
        <taxon>Tupanvirus altamarinense</taxon>
    </lineage>
</organism>
<evidence type="ECO:0000256" key="1">
    <source>
        <dbReference type="SAM" id="MobiDB-lite"/>
    </source>
</evidence>
<reference evidence="2" key="1">
    <citation type="submission" date="2017-06" db="EMBL/GenBank/DDBJ databases">
        <authorList>
            <person name="Assis F.L."/>
            <person name="Abrahao J.S."/>
            <person name="Silva L."/>
            <person name="Khalil J.B."/>
            <person name="Rodrigues R."/>
            <person name="Silva L.S."/>
            <person name="Boratto P."/>
            <person name="Andrade M."/>
            <person name="Kroon E.G."/>
            <person name="Ribeiro B."/>
            <person name="Bergier I."/>
            <person name="Seligmann H."/>
            <person name="Ghigo E."/>
            <person name="Colson P."/>
            <person name="Levasseur A."/>
            <person name="Raoult D."/>
            <person name="Scola B.L."/>
        </authorList>
    </citation>
    <scope>NUCLEOTIDE SEQUENCE</scope>
    <source>
        <strain evidence="2">Deep ocean</strain>
    </source>
</reference>
<proteinExistence type="predicted"/>
<dbReference type="RefSeq" id="YP_010780383.1">
    <property type="nucleotide sequence ID" value="NC_075038.1"/>
</dbReference>
<feature type="region of interest" description="Disordered" evidence="1">
    <location>
        <begin position="111"/>
        <end position="137"/>
    </location>
</feature>
<dbReference type="GeneID" id="80517074"/>
<accession>A0A6N1NE90</accession>
<reference evidence="2" key="2">
    <citation type="journal article" date="2018" name="Nat. Commun.">
        <title>Tailed giant Tupanvirus possesses the most complete translational apparatus of the known virosphere.</title>
        <authorList>
            <person name="Abrahao J."/>
            <person name="Silva L."/>
            <person name="Silva L.S."/>
            <person name="Khalil J.Y.B."/>
            <person name="Rodrigues R."/>
            <person name="Arantes T."/>
            <person name="Assis F."/>
            <person name="Boratto P."/>
            <person name="Andrade M."/>
            <person name="Kroon E.G."/>
            <person name="Ribeiro B."/>
            <person name="Bergier I."/>
            <person name="Seligmann H."/>
            <person name="Ghigo E."/>
            <person name="Colson P."/>
            <person name="Levasseur A."/>
            <person name="Kroemer G."/>
            <person name="Raoult D."/>
            <person name="La Scola B."/>
        </authorList>
    </citation>
    <scope>NUCLEOTIDE SEQUENCE [LARGE SCALE GENOMIC DNA]</scope>
    <source>
        <strain evidence="2">Deep ocean</strain>
    </source>
</reference>
<evidence type="ECO:0000313" key="2">
    <source>
        <dbReference type="EMBL" id="QKU33775.1"/>
    </source>
</evidence>